<proteinExistence type="inferred from homology"/>
<comment type="similarity">
    <text evidence="2">Belongs to the AzlC family.</text>
</comment>
<feature type="transmembrane region" description="Helical" evidence="8">
    <location>
        <begin position="179"/>
        <end position="195"/>
    </location>
</feature>
<keyword evidence="4" id="KW-1003">Cell membrane</keyword>
<evidence type="ECO:0000256" key="3">
    <source>
        <dbReference type="ARBA" id="ARBA00022448"/>
    </source>
</evidence>
<feature type="transmembrane region" description="Helical" evidence="8">
    <location>
        <begin position="65"/>
        <end position="87"/>
    </location>
</feature>
<keyword evidence="7 8" id="KW-0472">Membrane</keyword>
<organism evidence="9 10">
    <name type="scientific">Campylobacter lanienae NCTC 13004</name>
    <dbReference type="NCBI Taxonomy" id="1031753"/>
    <lineage>
        <taxon>Bacteria</taxon>
        <taxon>Pseudomonadati</taxon>
        <taxon>Campylobacterota</taxon>
        <taxon>Epsilonproteobacteria</taxon>
        <taxon>Campylobacterales</taxon>
        <taxon>Campylobacteraceae</taxon>
        <taxon>Campylobacter</taxon>
    </lineage>
</organism>
<dbReference type="PANTHER" id="PTHR34979:SF1">
    <property type="entry name" value="INNER MEMBRANE PROTEIN YGAZ"/>
    <property type="match status" value="1"/>
</dbReference>
<feature type="transmembrane region" description="Helical" evidence="8">
    <location>
        <begin position="124"/>
        <end position="146"/>
    </location>
</feature>
<dbReference type="EMBL" id="CP015578">
    <property type="protein sequence ID" value="ARQ97829.1"/>
    <property type="molecule type" value="Genomic_DNA"/>
</dbReference>
<dbReference type="InterPro" id="IPR011606">
    <property type="entry name" value="Brnchd-chn_aa_trnsp_permease"/>
</dbReference>
<evidence type="ECO:0000256" key="4">
    <source>
        <dbReference type="ARBA" id="ARBA00022475"/>
    </source>
</evidence>
<feature type="transmembrane region" description="Helical" evidence="8">
    <location>
        <begin position="158"/>
        <end position="174"/>
    </location>
</feature>
<accession>A0A1X9SNL1</accession>
<feature type="transmembrane region" description="Helical" evidence="8">
    <location>
        <begin position="12"/>
        <end position="30"/>
    </location>
</feature>
<evidence type="ECO:0000256" key="6">
    <source>
        <dbReference type="ARBA" id="ARBA00022989"/>
    </source>
</evidence>
<comment type="subcellular location">
    <subcellularLocation>
        <location evidence="1">Cell membrane</location>
        <topology evidence="1">Multi-pass membrane protein</topology>
    </subcellularLocation>
</comment>
<evidence type="ECO:0000313" key="9">
    <source>
        <dbReference type="EMBL" id="ARQ97829.1"/>
    </source>
</evidence>
<dbReference type="GO" id="GO:0005886">
    <property type="term" value="C:plasma membrane"/>
    <property type="evidence" value="ECO:0007669"/>
    <property type="project" value="UniProtKB-SubCell"/>
</dbReference>
<sequence length="221" mass="25263">MNLKFKIFQSTIAVMMGYIPLGFAFGLYGASMGFESWVMGLTSVMVYAGSVEFLLIAFIASGANLWGVFFISFMLNFRHFFYTLGLLDEIKKLKFRYYFIYALSDETYALIKSRNDIDDENRDLVFNLTAFLNQIYWVFSVILGSIVGSNLNLDYKGIEFSLAALFGVLSYEVFKRDKNISVALLGFGIGILGLFIFPLHYYLFGSLILAMVILIIFKRRF</sequence>
<feature type="transmembrane region" description="Helical" evidence="8">
    <location>
        <begin position="201"/>
        <end position="217"/>
    </location>
</feature>
<keyword evidence="3" id="KW-0813">Transport</keyword>
<evidence type="ECO:0000256" key="1">
    <source>
        <dbReference type="ARBA" id="ARBA00004651"/>
    </source>
</evidence>
<keyword evidence="6 8" id="KW-1133">Transmembrane helix</keyword>
<dbReference type="Pfam" id="PF03591">
    <property type="entry name" value="AzlC"/>
    <property type="match status" value="1"/>
</dbReference>
<evidence type="ECO:0000256" key="7">
    <source>
        <dbReference type="ARBA" id="ARBA00023136"/>
    </source>
</evidence>
<evidence type="ECO:0000256" key="5">
    <source>
        <dbReference type="ARBA" id="ARBA00022692"/>
    </source>
</evidence>
<dbReference type="AlphaFoldDB" id="A0A1X9SNL1"/>
<dbReference type="GeneID" id="46921565"/>
<evidence type="ECO:0000256" key="8">
    <source>
        <dbReference type="SAM" id="Phobius"/>
    </source>
</evidence>
<evidence type="ECO:0000313" key="10">
    <source>
        <dbReference type="Proteomes" id="UP000202031"/>
    </source>
</evidence>
<keyword evidence="5 8" id="KW-0812">Transmembrane</keyword>
<protein>
    <submittedName>
        <fullName evidence="9">Branched-chain amino acid transport protein, AzlC family</fullName>
    </submittedName>
</protein>
<dbReference type="RefSeq" id="WP_096019995.1">
    <property type="nucleotide sequence ID" value="NZ_CP015578.1"/>
</dbReference>
<evidence type="ECO:0000256" key="2">
    <source>
        <dbReference type="ARBA" id="ARBA00010735"/>
    </source>
</evidence>
<dbReference type="GO" id="GO:1903785">
    <property type="term" value="P:L-valine transmembrane transport"/>
    <property type="evidence" value="ECO:0007669"/>
    <property type="project" value="TreeGrafter"/>
</dbReference>
<name>A0A1X9SNL1_9BACT</name>
<gene>
    <name evidence="9" type="ORF">CLAN_1094</name>
</gene>
<dbReference type="PANTHER" id="PTHR34979">
    <property type="entry name" value="INNER MEMBRANE PROTEIN YGAZ"/>
    <property type="match status" value="1"/>
</dbReference>
<dbReference type="Proteomes" id="UP000202031">
    <property type="component" value="Chromosome"/>
</dbReference>
<dbReference type="KEGG" id="clx:CLAN_1094"/>
<reference evidence="10" key="1">
    <citation type="journal article" date="2017" name="Genome Biol. Evol.">
        <title>Comparative Genomic Analysis Identifies a Campylobacter Clade Deficient in Selenium Metabolism.</title>
        <authorList>
            <person name="Miller W.G."/>
            <person name="Yee E."/>
            <person name="Lopes B.S."/>
            <person name="Chapman M.H."/>
            <person name="Huynh S."/>
            <person name="Bono J.L."/>
            <person name="Parker C.T."/>
            <person name="Strachan N.J.C."/>
            <person name="Forbes K.J."/>
        </authorList>
    </citation>
    <scope>NUCLEOTIDE SEQUENCE [LARGE SCALE GENOMIC DNA]</scope>
    <source>
        <strain evidence="10">NCTC 13004</strain>
    </source>
</reference>